<sequence>MLLRMIVACTDAIGEPDIYFLKHAGAVRQRRALRSCEGERGRCGYLLSGDRKSITISIAALTLQGSGGSSNAEQHDGRVI</sequence>
<dbReference type="STRING" id="404380.Gbem_4128"/>
<protein>
    <submittedName>
        <fullName evidence="1">Uncharacterized protein</fullName>
    </submittedName>
</protein>
<dbReference type="AlphaFoldDB" id="E1P6D0"/>
<gene>
    <name evidence="1" type="ordered locus">Gbem_4128</name>
</gene>
<dbReference type="KEGG" id="gbm:Gbem_4128"/>
<name>E1P6D0_CITBB</name>
<proteinExistence type="predicted"/>
<dbReference type="HOGENOM" id="CLU_2584739_0_0_7"/>
<dbReference type="EMBL" id="CP001124">
    <property type="protein sequence ID" value="ADO00825.1"/>
    <property type="molecule type" value="Genomic_DNA"/>
</dbReference>
<reference evidence="1 2" key="1">
    <citation type="submission" date="2008-07" db="EMBL/GenBank/DDBJ databases">
        <title>Complete sequence of Geobacter bemidjiensis BEM.</title>
        <authorList>
            <consortium name="US DOE Joint Genome Institute"/>
            <person name="Lucas S."/>
            <person name="Copeland A."/>
            <person name="Lapidus A."/>
            <person name="Glavina del Rio T."/>
            <person name="Dalin E."/>
            <person name="Tice H."/>
            <person name="Bruce D."/>
            <person name="Goodwin L."/>
            <person name="Pitluck S."/>
            <person name="Kiss H."/>
            <person name="Brettin T."/>
            <person name="Detter J.C."/>
            <person name="Han C."/>
            <person name="Kuske C.R."/>
            <person name="Schmutz J."/>
            <person name="Larimer F."/>
            <person name="Land M."/>
            <person name="Hauser L."/>
            <person name="Kyrpides N."/>
            <person name="Lykidis A."/>
            <person name="Lovley D."/>
            <person name="Richardson P."/>
        </authorList>
    </citation>
    <scope>NUCLEOTIDE SEQUENCE [LARGE SCALE GENOMIC DNA]</scope>
    <source>
        <strain evidence="2">ATCC BAA-1014 / DSM 16622 / JCM 12645 / Bem</strain>
    </source>
</reference>
<dbReference type="Proteomes" id="UP000008825">
    <property type="component" value="Chromosome"/>
</dbReference>
<reference evidence="1 2" key="2">
    <citation type="journal article" date="2010" name="BMC Genomics">
        <title>The genome of Geobacter bemidjiensis, exemplar for the subsurface clade of Geobacter species that predominate in Fe(III)-reducing subsurface environments.</title>
        <authorList>
            <person name="Aklujkar M."/>
            <person name="Young N.D."/>
            <person name="Holmes D."/>
            <person name="Chavan M."/>
            <person name="Risso C."/>
            <person name="Kiss H.E."/>
            <person name="Han C.S."/>
            <person name="Land M.L."/>
            <person name="Lovley D.R."/>
        </authorList>
    </citation>
    <scope>NUCLEOTIDE SEQUENCE [LARGE SCALE GENOMIC DNA]</scope>
    <source>
        <strain evidence="2">ATCC BAA-1014 / DSM 16622 / JCM 12645 / Bem</strain>
    </source>
</reference>
<organism evidence="1 2">
    <name type="scientific">Citrifermentans bemidjiense (strain ATCC BAA-1014 / DSM 16622 / JCM 12645 / Bem)</name>
    <name type="common">Geobacter bemidjiensis</name>
    <dbReference type="NCBI Taxonomy" id="404380"/>
    <lineage>
        <taxon>Bacteria</taxon>
        <taxon>Pseudomonadati</taxon>
        <taxon>Thermodesulfobacteriota</taxon>
        <taxon>Desulfuromonadia</taxon>
        <taxon>Geobacterales</taxon>
        <taxon>Geobacteraceae</taxon>
        <taxon>Citrifermentans</taxon>
    </lineage>
</organism>
<accession>E1P6D0</accession>
<evidence type="ECO:0000313" key="2">
    <source>
        <dbReference type="Proteomes" id="UP000008825"/>
    </source>
</evidence>
<keyword evidence="2" id="KW-1185">Reference proteome</keyword>
<evidence type="ECO:0000313" key="1">
    <source>
        <dbReference type="EMBL" id="ADO00825.1"/>
    </source>
</evidence>